<dbReference type="SUPFAM" id="SSF48403">
    <property type="entry name" value="Ankyrin repeat"/>
    <property type="match status" value="1"/>
</dbReference>
<name>A0A1I7WM98_HETBA</name>
<dbReference type="WBParaSite" id="Hba_06200">
    <property type="protein sequence ID" value="Hba_06200"/>
    <property type="gene ID" value="Hba_06200"/>
</dbReference>
<keyword evidence="2" id="KW-1133">Transmembrane helix</keyword>
<sequence>MCRQQQLSSGITSDITRPSTTGDVGAHCKRSMCSFSQFGCYYSIYKGSYSLTFSILYDRAQPSQRAAFNVDKHRDKKGFTPLILAATGGHVGVVELFLTFYYTRFIYI</sequence>
<feature type="region of interest" description="Disordered" evidence="1">
    <location>
        <begin position="1"/>
        <end position="24"/>
    </location>
</feature>
<keyword evidence="2" id="KW-0472">Membrane</keyword>
<evidence type="ECO:0000256" key="1">
    <source>
        <dbReference type="SAM" id="MobiDB-lite"/>
    </source>
</evidence>
<evidence type="ECO:0000313" key="3">
    <source>
        <dbReference type="Proteomes" id="UP000095283"/>
    </source>
</evidence>
<organism evidence="3 4">
    <name type="scientific">Heterorhabditis bacteriophora</name>
    <name type="common">Entomopathogenic nematode worm</name>
    <dbReference type="NCBI Taxonomy" id="37862"/>
    <lineage>
        <taxon>Eukaryota</taxon>
        <taxon>Metazoa</taxon>
        <taxon>Ecdysozoa</taxon>
        <taxon>Nematoda</taxon>
        <taxon>Chromadorea</taxon>
        <taxon>Rhabditida</taxon>
        <taxon>Rhabditina</taxon>
        <taxon>Rhabditomorpha</taxon>
        <taxon>Strongyloidea</taxon>
        <taxon>Heterorhabditidae</taxon>
        <taxon>Heterorhabditis</taxon>
    </lineage>
</organism>
<proteinExistence type="predicted"/>
<dbReference type="AlphaFoldDB" id="A0A1I7WM98"/>
<feature type="transmembrane region" description="Helical" evidence="2">
    <location>
        <begin position="82"/>
        <end position="102"/>
    </location>
</feature>
<protein>
    <submittedName>
        <fullName evidence="4">ANK_REP_REGION domain-containing protein</fullName>
    </submittedName>
</protein>
<dbReference type="InterPro" id="IPR036770">
    <property type="entry name" value="Ankyrin_rpt-contain_sf"/>
</dbReference>
<evidence type="ECO:0000313" key="4">
    <source>
        <dbReference type="WBParaSite" id="Hba_06200"/>
    </source>
</evidence>
<feature type="compositionally biased region" description="Polar residues" evidence="1">
    <location>
        <begin position="1"/>
        <end position="22"/>
    </location>
</feature>
<accession>A0A1I7WM98</accession>
<keyword evidence="2" id="KW-0812">Transmembrane</keyword>
<dbReference type="Proteomes" id="UP000095283">
    <property type="component" value="Unplaced"/>
</dbReference>
<evidence type="ECO:0000256" key="2">
    <source>
        <dbReference type="SAM" id="Phobius"/>
    </source>
</evidence>
<reference evidence="4" key="1">
    <citation type="submission" date="2016-11" db="UniProtKB">
        <authorList>
            <consortium name="WormBaseParasite"/>
        </authorList>
    </citation>
    <scope>IDENTIFICATION</scope>
</reference>
<keyword evidence="3" id="KW-1185">Reference proteome</keyword>
<dbReference type="Gene3D" id="1.25.40.20">
    <property type="entry name" value="Ankyrin repeat-containing domain"/>
    <property type="match status" value="1"/>
</dbReference>